<evidence type="ECO:0000313" key="1">
    <source>
        <dbReference type="EMBL" id="KAI8437812.1"/>
    </source>
</evidence>
<feature type="non-terminal residue" evidence="1">
    <location>
        <position position="1586"/>
    </location>
</feature>
<keyword evidence="2" id="KW-1185">Reference proteome</keyword>
<reference evidence="1 2" key="1">
    <citation type="journal article" date="2022" name="Genome Biol. Evol.">
        <title>The Spruce Budworm Genome: Reconstructing the Evolutionary History of Antifreeze Proteins.</title>
        <authorList>
            <person name="Beliveau C."/>
            <person name="Gagne P."/>
            <person name="Picq S."/>
            <person name="Vernygora O."/>
            <person name="Keeling C.I."/>
            <person name="Pinkney K."/>
            <person name="Doucet D."/>
            <person name="Wen F."/>
            <person name="Johnston J.S."/>
            <person name="Maaroufi H."/>
            <person name="Boyle B."/>
            <person name="Laroche J."/>
            <person name="Dewar K."/>
            <person name="Juretic N."/>
            <person name="Blackburn G."/>
            <person name="Nisole A."/>
            <person name="Brunet B."/>
            <person name="Brandao M."/>
            <person name="Lumley L."/>
            <person name="Duan J."/>
            <person name="Quan G."/>
            <person name="Lucarotti C.J."/>
            <person name="Roe A.D."/>
            <person name="Sperling F.A.H."/>
            <person name="Levesque R.C."/>
            <person name="Cusson M."/>
        </authorList>
    </citation>
    <scope>NUCLEOTIDE SEQUENCE [LARGE SCALE GENOMIC DNA]</scope>
    <source>
        <strain evidence="1">Glfc:IPQL:Cfum</strain>
    </source>
</reference>
<gene>
    <name evidence="1" type="ORF">MSG28_012032</name>
</gene>
<dbReference type="Proteomes" id="UP001064048">
    <property type="component" value="Chromosome 20"/>
</dbReference>
<dbReference type="EMBL" id="CM046120">
    <property type="protein sequence ID" value="KAI8437812.1"/>
    <property type="molecule type" value="Genomic_DNA"/>
</dbReference>
<name>A0ACC0KMR1_CHOFU</name>
<accession>A0ACC0KMR1</accession>
<evidence type="ECO:0000313" key="2">
    <source>
        <dbReference type="Proteomes" id="UP001064048"/>
    </source>
</evidence>
<organism evidence="1 2">
    <name type="scientific">Choristoneura fumiferana</name>
    <name type="common">Spruce budworm moth</name>
    <name type="synonym">Archips fumiferana</name>
    <dbReference type="NCBI Taxonomy" id="7141"/>
    <lineage>
        <taxon>Eukaryota</taxon>
        <taxon>Metazoa</taxon>
        <taxon>Ecdysozoa</taxon>
        <taxon>Arthropoda</taxon>
        <taxon>Hexapoda</taxon>
        <taxon>Insecta</taxon>
        <taxon>Pterygota</taxon>
        <taxon>Neoptera</taxon>
        <taxon>Endopterygota</taxon>
        <taxon>Lepidoptera</taxon>
        <taxon>Glossata</taxon>
        <taxon>Ditrysia</taxon>
        <taxon>Tortricoidea</taxon>
        <taxon>Tortricidae</taxon>
        <taxon>Tortricinae</taxon>
        <taxon>Choristoneura</taxon>
    </lineage>
</organism>
<comment type="caution">
    <text evidence="1">The sequence shown here is derived from an EMBL/GenBank/DDBJ whole genome shotgun (WGS) entry which is preliminary data.</text>
</comment>
<proteinExistence type="predicted"/>
<protein>
    <submittedName>
        <fullName evidence="1">Uncharacterized protein</fullName>
    </submittedName>
</protein>
<sequence>MGSKTVIIERLPTSEGPAVEESPRREAAELAFCFSGLMAAYLVWGLLQEKIMTQLLVFINRVLACVVALGRLAWLRAPVLSVPLHQFSYCSLSNIVSAWCQYEALKFVSFPMQHPCASRISMDDSGYREMGWTPSPSYCSQLTNSFSSRTGVISVHEPEKAEECLFVEPSAAVEDALNMYQGFDVLAPDPEAKLTKETLKRSLCEHAFTLGAGRLFDDVECGLISADNIEEHIRSAPDGVYRSCASRASVTDHSGYREMARSSSSASPQAYRSQLATCFTPRTNPIRDEYYPLHTNYKYLINTDKVEGVCDPGIANERVFVGTAPAEYVYRGFHVLAPDPEAKLTKESVRRNLYERAFTLGAARLFDDIECALISADNIEEHIRSAPEGIVNLTLLWAAFLGRDELLPTILSCGANIHSSEPIGLTALHMAAFSDAGKAAMFLLSRGASPDCAPKYFAPLHCAAFGNSLDVAEILFAYGAKTYIKNDSGLTALHLAAGSSSLECVEVLLRYGNADPNAEDSDNRTPLHAAVNRSEHACDIIEVLSCLGAHVNKKDIYGNSSLHIAAIEGLTPCIETLIFLGADVTSKSKKGHTALNIIVKTISHDRAISIFRHNYDCGISFSHCAESKEEVQIEFDFEPLLRFPREIIYLNCLLDEEVSNKNKYSLKSEKGPEIADQNVGMEIKGLQKKIDQTTLNLKKIDQEMRHLNILMKEQQTLLQNWLQNSERAVSCHTPIVLSKSCKVIPVMLMGKAVSGNKYELYEYVTAALISVGMLLFMLTSKDDYSAGRVSLASGIALLALYMCCDSFTASWQARLFVRTRVQPLHMVAGVSLASALLAAAALAAQPAAQPRWQLLQVGGGSALLAAAALARSPPRSHAGSCCRGGGSALLAAAALAAQPAAQPRWQLLQVGGGAPRCWPPPPSPRSPPRSHAGMLQVGGGLRAAGRRRPRRAAAAQPRWQLLLQGGGSALLAAAALAAQPAAQPRWQLLQGGGSALLAAAALAAQPAAQPRWQLLQGGGSALLAAAALAAQPAAQPRWQLLQGGGSALLAAAALAAQPAAQPRWQLLQGGAPALLAAAALAAQPPRSTLEAAAGRGGGLRAAGRPPPSPRSPPRSHAAAAAEGGGSALLAAAALAAQPAAQPRWQLLQHGQFVSDVVLLSLSSAAGQLLIYRTIARFGAVAFTIIMTLRQHIIRGDRRRVYSVRGSVLRVYCRSACAGGRDCPSPATRVATHIATPTSRATPIATHTATPTSLATASVTVPAAVMCACRQKKSFFIEDILKDAKKSYKNISSEPTEPLTCTAQENAVKYEGDDLKDVRSEREVRFDVMCEVDKELEYAKINLEHRRNTFPLYPTALKPSSLGHRTGKKSFERQFNYYTPKFNTMECINKLEKEIVDLRKILVEKENELYELKKKWVSKPHLESQLHVNSDGFQNQTKVDRLPKWAIESRQILLPEIGVEGQVKLCAARVLVVGAGGLGCPAAVYLAGAGVGEIGLVDYDTVDLTNIHRQFLHTENDQHQSKLDSSNALGIVNKYDVVLDCTDNVPTRYLLNDACVLTKLPLISGSALKMEGQLTVYGYRDSNPVEK</sequence>